<evidence type="ECO:0008006" key="3">
    <source>
        <dbReference type="Google" id="ProtNLM"/>
    </source>
</evidence>
<evidence type="ECO:0000313" key="2">
    <source>
        <dbReference type="Proteomes" id="UP000663852"/>
    </source>
</evidence>
<sequence length="171" mass="19739">MEREAFQYDPAKNYDSHPELCIGRMTDVCFQMASFGVSNEFVDSGFMPTIRVQGQVYHPVGSLLPPSNDEPKFLQIYFMGDDREEVKQRCKNLPGVRPEIVAELQEMIHEHNIYIDLFETALQRMPSDQYKMVIRADKKPAGEHARRFNEPVVNEVAVVIADNEFDRRDVA</sequence>
<reference evidence="1" key="1">
    <citation type="submission" date="2021-02" db="EMBL/GenBank/DDBJ databases">
        <authorList>
            <person name="Nowell W R."/>
        </authorList>
    </citation>
    <scope>NUCLEOTIDE SEQUENCE</scope>
</reference>
<gene>
    <name evidence="1" type="ORF">EDS130_LOCUS35162</name>
</gene>
<accession>A0A815JQ52</accession>
<dbReference type="EMBL" id="CAJNOJ010000304">
    <property type="protein sequence ID" value="CAF1385237.1"/>
    <property type="molecule type" value="Genomic_DNA"/>
</dbReference>
<evidence type="ECO:0000313" key="1">
    <source>
        <dbReference type="EMBL" id="CAF1385237.1"/>
    </source>
</evidence>
<name>A0A815JQ52_ADIRI</name>
<dbReference type="Proteomes" id="UP000663852">
    <property type="component" value="Unassembled WGS sequence"/>
</dbReference>
<dbReference type="PANTHER" id="PTHR45786:SF74">
    <property type="entry name" value="ATP-DEPENDENT DNA HELICASE"/>
    <property type="match status" value="1"/>
</dbReference>
<dbReference type="AlphaFoldDB" id="A0A815JQ52"/>
<dbReference type="PANTHER" id="PTHR45786">
    <property type="entry name" value="DNA BINDING PROTEIN-LIKE"/>
    <property type="match status" value="1"/>
</dbReference>
<comment type="caution">
    <text evidence="1">The sequence shown here is derived from an EMBL/GenBank/DDBJ whole genome shotgun (WGS) entry which is preliminary data.</text>
</comment>
<organism evidence="1 2">
    <name type="scientific">Adineta ricciae</name>
    <name type="common">Rotifer</name>
    <dbReference type="NCBI Taxonomy" id="249248"/>
    <lineage>
        <taxon>Eukaryota</taxon>
        <taxon>Metazoa</taxon>
        <taxon>Spiralia</taxon>
        <taxon>Gnathifera</taxon>
        <taxon>Rotifera</taxon>
        <taxon>Eurotatoria</taxon>
        <taxon>Bdelloidea</taxon>
        <taxon>Adinetida</taxon>
        <taxon>Adinetidae</taxon>
        <taxon>Adineta</taxon>
    </lineage>
</organism>
<dbReference type="OrthoDB" id="10051381at2759"/>
<protein>
    <recommendedName>
        <fullName evidence="3">Helitron helicase</fullName>
    </recommendedName>
</protein>
<proteinExistence type="predicted"/>